<organism evidence="1 2">
    <name type="scientific">Chaetomium tenue</name>
    <dbReference type="NCBI Taxonomy" id="1854479"/>
    <lineage>
        <taxon>Eukaryota</taxon>
        <taxon>Fungi</taxon>
        <taxon>Dikarya</taxon>
        <taxon>Ascomycota</taxon>
        <taxon>Pezizomycotina</taxon>
        <taxon>Sordariomycetes</taxon>
        <taxon>Sordariomycetidae</taxon>
        <taxon>Sordariales</taxon>
        <taxon>Chaetomiaceae</taxon>
        <taxon>Chaetomium</taxon>
    </lineage>
</organism>
<feature type="non-terminal residue" evidence="1">
    <location>
        <position position="757"/>
    </location>
</feature>
<protein>
    <submittedName>
        <fullName evidence="1">Uncharacterized protein</fullName>
    </submittedName>
</protein>
<evidence type="ECO:0000313" key="2">
    <source>
        <dbReference type="Proteomes" id="UP000724584"/>
    </source>
</evidence>
<keyword evidence="2" id="KW-1185">Reference proteome</keyword>
<name>A0ACB7PTK7_9PEZI</name>
<accession>A0ACB7PTK7</accession>
<gene>
    <name evidence="1" type="ORF">F5144DRAFT_638898</name>
</gene>
<evidence type="ECO:0000313" key="1">
    <source>
        <dbReference type="EMBL" id="KAH6651206.1"/>
    </source>
</evidence>
<dbReference type="Proteomes" id="UP000724584">
    <property type="component" value="Unassembled WGS sequence"/>
</dbReference>
<sequence>MHQPPRDSTSPDPYIKPEPGSEPDSELDFQPEFEPDLKPDSELDSESSFKTDTKPDSSPYSYPPSPYNNPPTNTNPAASNRNPNTNTNTNPNTDTNTNTDSPSTSPSDSASDSDRLHETRPNRWRGHPSTWKTWTERDRRTWLALENARKEDLAVHLYNAFAVRRGLRVGPDVEDGQTRSGQGGGGEGWEPGKAWTAWPMRADEVPGDGLLPRTADVNDPFTFRREQGRPFAGCDLEDEISATILRYAKERFRKRDLQGPRVNEEQVVQSIEMGDATTEGETDVSDIGETTDQDEETDEPRRTPWHQRRPMSPTFTPVVSADDERSYALLRPATRRIMSRLDDTLMVLHNQRMAGLGNMSESSASDEDETDAEGLVEKAPRVRPKSRGGGRPRKVLVPREGETEQEMLIRVARENKKKLPTFSSEGESGGESGGEAGRGRSRSNSIGRGRRSASVASKASSRASSGSARSKSSSTSLEANREKLLARWGLRNWRSVLGAAALAGFSPTVIARATQRCSTLFGEGMTIHTLHEQSATSGKAGAETMRYVPGGSLPLSSDDDDDSGEELAQLRTISRQSSVKPVGSSSPELEPEAPVSRQERSGTPAALVCPYPDCDRATRPFARRRNVDRHIKRKHGNQLPADAELLSTEQEPPPARRSRSGTPAIAHFCPYNHCPRAIEGFTKRINLSRHLREVHGKRAAAFTDDEEDSADEMDGGVHVDGFLQPIKMRKGWRGEDIQQRPLRSRKKARAESEELDS</sequence>
<proteinExistence type="predicted"/>
<comment type="caution">
    <text evidence="1">The sequence shown here is derived from an EMBL/GenBank/DDBJ whole genome shotgun (WGS) entry which is preliminary data.</text>
</comment>
<dbReference type="EMBL" id="JAGIZQ010000001">
    <property type="protein sequence ID" value="KAH6651206.1"/>
    <property type="molecule type" value="Genomic_DNA"/>
</dbReference>
<reference evidence="1 2" key="1">
    <citation type="journal article" date="2021" name="Nat. Commun.">
        <title>Genetic determinants of endophytism in the Arabidopsis root mycobiome.</title>
        <authorList>
            <person name="Mesny F."/>
            <person name="Miyauchi S."/>
            <person name="Thiergart T."/>
            <person name="Pickel B."/>
            <person name="Atanasova L."/>
            <person name="Karlsson M."/>
            <person name="Huettel B."/>
            <person name="Barry K.W."/>
            <person name="Haridas S."/>
            <person name="Chen C."/>
            <person name="Bauer D."/>
            <person name="Andreopoulos W."/>
            <person name="Pangilinan J."/>
            <person name="LaButti K."/>
            <person name="Riley R."/>
            <person name="Lipzen A."/>
            <person name="Clum A."/>
            <person name="Drula E."/>
            <person name="Henrissat B."/>
            <person name="Kohler A."/>
            <person name="Grigoriev I.V."/>
            <person name="Martin F.M."/>
            <person name="Hacquard S."/>
        </authorList>
    </citation>
    <scope>NUCLEOTIDE SEQUENCE [LARGE SCALE GENOMIC DNA]</scope>
    <source>
        <strain evidence="1 2">MPI-SDFR-AT-0079</strain>
    </source>
</reference>